<proteinExistence type="predicted"/>
<evidence type="ECO:0000313" key="4">
    <source>
        <dbReference type="Proteomes" id="UP000292085"/>
    </source>
</evidence>
<evidence type="ECO:0000259" key="2">
    <source>
        <dbReference type="Pfam" id="PF14317"/>
    </source>
</evidence>
<dbReference type="Pfam" id="PF14317">
    <property type="entry name" value="YcxB"/>
    <property type="match status" value="1"/>
</dbReference>
<protein>
    <submittedName>
        <fullName evidence="3">YcxB family protein</fullName>
    </submittedName>
</protein>
<keyword evidence="4" id="KW-1185">Reference proteome</keyword>
<keyword evidence="1" id="KW-1133">Transmembrane helix</keyword>
<accession>A0A4Q6XTF0</accession>
<name>A0A4Q6XTF0_9SPHN</name>
<feature type="domain" description="YcxB-like C-terminal" evidence="2">
    <location>
        <begin position="108"/>
        <end position="168"/>
    </location>
</feature>
<dbReference type="InterPro" id="IPR025588">
    <property type="entry name" value="YcxB-like_C"/>
</dbReference>
<dbReference type="AlphaFoldDB" id="A0A4Q6XTF0"/>
<feature type="transmembrane region" description="Helical" evidence="1">
    <location>
        <begin position="32"/>
        <end position="52"/>
    </location>
</feature>
<organism evidence="3 4">
    <name type="scientific">Sphingomonas populi</name>
    <dbReference type="NCBI Taxonomy" id="2484750"/>
    <lineage>
        <taxon>Bacteria</taxon>
        <taxon>Pseudomonadati</taxon>
        <taxon>Pseudomonadota</taxon>
        <taxon>Alphaproteobacteria</taxon>
        <taxon>Sphingomonadales</taxon>
        <taxon>Sphingomonadaceae</taxon>
        <taxon>Sphingomonas</taxon>
    </lineage>
</organism>
<gene>
    <name evidence="3" type="ORF">EWE75_15355</name>
</gene>
<evidence type="ECO:0000313" key="3">
    <source>
        <dbReference type="EMBL" id="RZF63560.1"/>
    </source>
</evidence>
<dbReference type="RefSeq" id="WP_130158996.1">
    <property type="nucleotide sequence ID" value="NZ_SGIS01000024.1"/>
</dbReference>
<sequence>MTGSVTFTPSETDYVDAIRANFLLAMRRRRTLRPIVIIALVFAAIGAGLGLIDHSSPAWTAVYALGGLAYGAVLFALIYLISYLMLPRRAGRLFRQQRSIQQSFEYRWSDAGLEWSSVQGNGRFPWNDLHGWHETKPAMLIYMNDTLFQFLPQRVFTPEAADDLRATLERAGLPIY</sequence>
<keyword evidence="1" id="KW-0472">Membrane</keyword>
<dbReference type="EMBL" id="SGIS01000024">
    <property type="protein sequence ID" value="RZF63560.1"/>
    <property type="molecule type" value="Genomic_DNA"/>
</dbReference>
<feature type="transmembrane region" description="Helical" evidence="1">
    <location>
        <begin position="58"/>
        <end position="86"/>
    </location>
</feature>
<evidence type="ECO:0000256" key="1">
    <source>
        <dbReference type="SAM" id="Phobius"/>
    </source>
</evidence>
<dbReference type="OrthoDB" id="7559459at2"/>
<reference evidence="3 4" key="1">
    <citation type="submission" date="2019-02" db="EMBL/GenBank/DDBJ databases">
        <authorList>
            <person name="Li Y."/>
        </authorList>
    </citation>
    <scope>NUCLEOTIDE SEQUENCE [LARGE SCALE GENOMIC DNA]</scope>
    <source>
        <strain evidence="3 4">3-7</strain>
    </source>
</reference>
<dbReference type="Proteomes" id="UP000292085">
    <property type="component" value="Unassembled WGS sequence"/>
</dbReference>
<comment type="caution">
    <text evidence="3">The sequence shown here is derived from an EMBL/GenBank/DDBJ whole genome shotgun (WGS) entry which is preliminary data.</text>
</comment>
<keyword evidence="1" id="KW-0812">Transmembrane</keyword>